<dbReference type="AlphaFoldDB" id="A0A6B3BRR5"/>
<dbReference type="EMBL" id="JAAGLU010000010">
    <property type="protein sequence ID" value="NEC87033.1"/>
    <property type="molecule type" value="Genomic_DNA"/>
</dbReference>
<accession>A0A6B3BRR5</accession>
<evidence type="ECO:0000313" key="2">
    <source>
        <dbReference type="EMBL" id="NEC87033.1"/>
    </source>
</evidence>
<protein>
    <submittedName>
        <fullName evidence="2">Uncharacterized protein</fullName>
    </submittedName>
</protein>
<comment type="caution">
    <text evidence="2">The sequence shown here is derived from an EMBL/GenBank/DDBJ whole genome shotgun (WGS) entry which is preliminary data.</text>
</comment>
<organism evidence="2">
    <name type="scientific">Streptomyces sp. SID12501</name>
    <dbReference type="NCBI Taxonomy" id="2706042"/>
    <lineage>
        <taxon>Bacteria</taxon>
        <taxon>Bacillati</taxon>
        <taxon>Actinomycetota</taxon>
        <taxon>Actinomycetes</taxon>
        <taxon>Kitasatosporales</taxon>
        <taxon>Streptomycetaceae</taxon>
        <taxon>Streptomyces</taxon>
    </lineage>
</organism>
<dbReference type="RefSeq" id="WP_164314766.1">
    <property type="nucleotide sequence ID" value="NZ_JAAGLU010000010.1"/>
</dbReference>
<proteinExistence type="predicted"/>
<gene>
    <name evidence="2" type="ORF">G3I71_14635</name>
</gene>
<reference evidence="2" key="1">
    <citation type="submission" date="2020-01" db="EMBL/GenBank/DDBJ databases">
        <title>Insect and environment-associated Actinomycetes.</title>
        <authorList>
            <person name="Currrie C."/>
            <person name="Chevrette M."/>
            <person name="Carlson C."/>
            <person name="Stubbendieck R."/>
            <person name="Wendt-Pienkowski E."/>
        </authorList>
    </citation>
    <scope>NUCLEOTIDE SEQUENCE</scope>
    <source>
        <strain evidence="2">SID12501</strain>
    </source>
</reference>
<evidence type="ECO:0000256" key="1">
    <source>
        <dbReference type="SAM" id="MobiDB-lite"/>
    </source>
</evidence>
<name>A0A6B3BRR5_9ACTN</name>
<feature type="region of interest" description="Disordered" evidence="1">
    <location>
        <begin position="1"/>
        <end position="39"/>
    </location>
</feature>
<sequence>MTKIEPLGGVRDRAPAALPEEDSAGRPGPGDRLVDREPTERFDSILATAGNNLEGDQ</sequence>